<dbReference type="Proteomes" id="UP001642464">
    <property type="component" value="Unassembled WGS sequence"/>
</dbReference>
<evidence type="ECO:0000313" key="1">
    <source>
        <dbReference type="EMBL" id="CAK9027410.1"/>
    </source>
</evidence>
<dbReference type="EMBL" id="CAXAMM010011903">
    <property type="protein sequence ID" value="CAK9027410.1"/>
    <property type="molecule type" value="Genomic_DNA"/>
</dbReference>
<name>A0ABP0KMB4_9DINO</name>
<reference evidence="1 2" key="1">
    <citation type="submission" date="2024-02" db="EMBL/GenBank/DDBJ databases">
        <authorList>
            <person name="Chen Y."/>
            <person name="Shah S."/>
            <person name="Dougan E. K."/>
            <person name="Thang M."/>
            <person name="Chan C."/>
        </authorList>
    </citation>
    <scope>NUCLEOTIDE SEQUENCE [LARGE SCALE GENOMIC DNA]</scope>
</reference>
<comment type="caution">
    <text evidence="1">The sequence shown here is derived from an EMBL/GenBank/DDBJ whole genome shotgun (WGS) entry which is preliminary data.</text>
</comment>
<sequence length="1086" mass="121632">MMGKRRKALDPVVKTHRRYFKLHKNGDNSDILLWENVTEYDLTLLTRALGTKWQVMHVRQQFLSVEEALSTHCIPVTPEAAKVSGSPQLDISHVSHGEGVKMVKEKLIPMLKKLKLIPNELKDLDSVAPLALPEQSSATATNGNKSRKVCSYKEMWKKDNAVQSLRTSALYEAGGSGFWMSCSPVDNLPLTAEGGVPCETDASASWPIHLGSWNQLTHAKALFDPSPHHHGRILFPVTLETAVKCPTDVVSPSGGEHPASLKLLCGHLILAAWWLAMHEAIVASDNDRIGALFEAMLTVTIRVTLWVSDAHVMKVAMASAERTRALEVSCDNVITFADRLRIVVNDITSCDSVSMTHAKCLDKLRQDGVLWQGKPVTRNMLVSCDSMSKNLSQRCRALLSFLESKYGRCLLTDGPTRLYRLIVSVVKFIDKLRLSPKPSVTDALEMLFSSLCLSLEAEAVTSDSVTTEFLTGKEKSSANDKPCWAAMSLMSIAVTQQARNVLALMEEATPDLKLAMETLLNPVLWRQEILKQSKLIQDWLCFLLRTVIGASNAQHVAFDEISRVTIESLKKGLCETTDYKRFEPLLDWGYSIADGQMACHIRDLVTCEDLVAALESDDNPLTYLSDVFTNDTCRAEEVCVSAKDIFKARFRSWLDFTDQFICSMRIDVQAVERRAFAQMQIVMQESIRRKKRCHLSRANSITLSVDDKKPYRLVRYKACDNDGKIESGLLCVLCPLKVLMECDPEEWDEDKCVMAADSIADGIRGFCTPLGEGCNEILYSHIICNVRAFTADGAPYAQKTGRVLKDRHCRHIVLIFRDACHMIRLACRDPLLCGEAYKKAWETLFGDKCLMPQLQYSPEWRARLSMLQHLLLADDTLGGILKSKLKHMSFAAQRWESSSTPQRRFCYLILPIALLLAMTCSDVRNDPGTRAKCHHMLSELRPSLFVTIGMASDYMQECMAFLRHFEKDIDFATISDTLQDFRIRMTRLFLEARVLEDVDGPDEIQTCALASAALAVRNAMQAPEIHVAGKVYHLWPHGSAKVDTGIRDAVEGIQLACELFLDRLSCELPSGDLRVLACNCRPIILD</sequence>
<accession>A0ABP0KMB4</accession>
<gene>
    <name evidence="1" type="ORF">SCF082_LOCUS17903</name>
</gene>
<keyword evidence="2" id="KW-1185">Reference proteome</keyword>
<evidence type="ECO:0000313" key="2">
    <source>
        <dbReference type="Proteomes" id="UP001642464"/>
    </source>
</evidence>
<proteinExistence type="predicted"/>
<organism evidence="1 2">
    <name type="scientific">Durusdinium trenchii</name>
    <dbReference type="NCBI Taxonomy" id="1381693"/>
    <lineage>
        <taxon>Eukaryota</taxon>
        <taxon>Sar</taxon>
        <taxon>Alveolata</taxon>
        <taxon>Dinophyceae</taxon>
        <taxon>Suessiales</taxon>
        <taxon>Symbiodiniaceae</taxon>
        <taxon>Durusdinium</taxon>
    </lineage>
</organism>
<protein>
    <submittedName>
        <fullName evidence="1">Uncharacterized protein</fullName>
    </submittedName>
</protein>